<keyword evidence="2" id="KW-1185">Reference proteome</keyword>
<protein>
    <submittedName>
        <fullName evidence="1">Uncharacterized protein</fullName>
    </submittedName>
</protein>
<evidence type="ECO:0000313" key="1">
    <source>
        <dbReference type="EMBL" id="GAU48892.1"/>
    </source>
</evidence>
<proteinExistence type="predicted"/>
<dbReference type="Proteomes" id="UP000242715">
    <property type="component" value="Unassembled WGS sequence"/>
</dbReference>
<sequence>MAERKTIRDYILGNEEITMPKRKTLEAKLEALKRQLETFRPCVCEHCDLVGHESLECPTQTLWGDFEVIHNGEKHDPHSSKRDINYIPPCLRRQPPKSREELNINGALTTLKQSSMYDFYQRLQDSISTRVEPKQEEEYKNVTLISGVDLSEELKHEEQVSIENEEALTEESNYKEQDLVVLNMEESKESPIILGQTILTIGDVVIEVHKGKVNLRTI</sequence>
<dbReference type="EMBL" id="DF974489">
    <property type="protein sequence ID" value="GAU48892.1"/>
    <property type="molecule type" value="Genomic_DNA"/>
</dbReference>
<reference evidence="2" key="1">
    <citation type="journal article" date="2017" name="Front. Plant Sci.">
        <title>Climate Clever Clovers: New Paradigm to Reduce the Environmental Footprint of Ruminants by Breeding Low Methanogenic Forages Utilizing Haplotype Variation.</title>
        <authorList>
            <person name="Kaur P."/>
            <person name="Appels R."/>
            <person name="Bayer P.E."/>
            <person name="Keeble-Gagnere G."/>
            <person name="Wang J."/>
            <person name="Hirakawa H."/>
            <person name="Shirasawa K."/>
            <person name="Vercoe P."/>
            <person name="Stefanova K."/>
            <person name="Durmic Z."/>
            <person name="Nichols P."/>
            <person name="Revell C."/>
            <person name="Isobe S.N."/>
            <person name="Edwards D."/>
            <person name="Erskine W."/>
        </authorList>
    </citation>
    <scope>NUCLEOTIDE SEQUENCE [LARGE SCALE GENOMIC DNA]</scope>
    <source>
        <strain evidence="2">cv. Daliak</strain>
    </source>
</reference>
<accession>A0A2Z6PG37</accession>
<dbReference type="OrthoDB" id="1447741at2759"/>
<evidence type="ECO:0000313" key="2">
    <source>
        <dbReference type="Proteomes" id="UP000242715"/>
    </source>
</evidence>
<dbReference type="AlphaFoldDB" id="A0A2Z6PG37"/>
<organism evidence="1 2">
    <name type="scientific">Trifolium subterraneum</name>
    <name type="common">Subterranean clover</name>
    <dbReference type="NCBI Taxonomy" id="3900"/>
    <lineage>
        <taxon>Eukaryota</taxon>
        <taxon>Viridiplantae</taxon>
        <taxon>Streptophyta</taxon>
        <taxon>Embryophyta</taxon>
        <taxon>Tracheophyta</taxon>
        <taxon>Spermatophyta</taxon>
        <taxon>Magnoliopsida</taxon>
        <taxon>eudicotyledons</taxon>
        <taxon>Gunneridae</taxon>
        <taxon>Pentapetalae</taxon>
        <taxon>rosids</taxon>
        <taxon>fabids</taxon>
        <taxon>Fabales</taxon>
        <taxon>Fabaceae</taxon>
        <taxon>Papilionoideae</taxon>
        <taxon>50 kb inversion clade</taxon>
        <taxon>NPAAA clade</taxon>
        <taxon>Hologalegina</taxon>
        <taxon>IRL clade</taxon>
        <taxon>Trifolieae</taxon>
        <taxon>Trifolium</taxon>
    </lineage>
</organism>
<name>A0A2Z6PG37_TRISU</name>
<gene>
    <name evidence="1" type="ORF">TSUD_98830</name>
</gene>